<dbReference type="GO" id="GO:0003700">
    <property type="term" value="F:DNA-binding transcription factor activity"/>
    <property type="evidence" value="ECO:0007669"/>
    <property type="project" value="InterPro"/>
</dbReference>
<evidence type="ECO:0000256" key="1">
    <source>
        <dbReference type="ARBA" id="ARBA00009437"/>
    </source>
</evidence>
<dbReference type="SUPFAM" id="SSF46785">
    <property type="entry name" value="Winged helix' DNA-binding domain"/>
    <property type="match status" value="1"/>
</dbReference>
<keyword evidence="3" id="KW-0238">DNA-binding</keyword>
<dbReference type="SUPFAM" id="SSF53850">
    <property type="entry name" value="Periplasmic binding protein-like II"/>
    <property type="match status" value="1"/>
</dbReference>
<reference evidence="6 9" key="2">
    <citation type="submission" date="2018-01" db="EMBL/GenBank/DDBJ databases">
        <title>Complete genome sequence of Caulobacter flavus RHGG3.</title>
        <authorList>
            <person name="Yang E."/>
        </authorList>
    </citation>
    <scope>NUCLEOTIDE SEQUENCE [LARGE SCALE GENOMIC DNA]</scope>
    <source>
        <strain evidence="6 9">RHGG3</strain>
    </source>
</reference>
<dbReference type="InterPro" id="IPR036390">
    <property type="entry name" value="WH_DNA-bd_sf"/>
</dbReference>
<dbReference type="InterPro" id="IPR000847">
    <property type="entry name" value="LysR_HTH_N"/>
</dbReference>
<dbReference type="Gene3D" id="3.40.190.290">
    <property type="match status" value="1"/>
</dbReference>
<evidence type="ECO:0000256" key="2">
    <source>
        <dbReference type="ARBA" id="ARBA00023015"/>
    </source>
</evidence>
<reference evidence="7 8" key="1">
    <citation type="submission" date="2017-12" db="EMBL/GenBank/DDBJ databases">
        <title>The genome sequence of Caulobacter flavus CGMCC1 15093.</title>
        <authorList>
            <person name="Gao J."/>
            <person name="Mao X."/>
            <person name="Sun J."/>
        </authorList>
    </citation>
    <scope>NUCLEOTIDE SEQUENCE [LARGE SCALE GENOMIC DNA]</scope>
    <source>
        <strain evidence="7 8">CGMCC1 15093</strain>
    </source>
</reference>
<dbReference type="GO" id="GO:0006351">
    <property type="term" value="P:DNA-templated transcription"/>
    <property type="evidence" value="ECO:0007669"/>
    <property type="project" value="TreeGrafter"/>
</dbReference>
<dbReference type="Gene3D" id="1.10.10.10">
    <property type="entry name" value="Winged helix-like DNA-binding domain superfamily/Winged helix DNA-binding domain"/>
    <property type="match status" value="1"/>
</dbReference>
<dbReference type="EMBL" id="CP026100">
    <property type="protein sequence ID" value="AYV46599.1"/>
    <property type="molecule type" value="Genomic_DNA"/>
</dbReference>
<proteinExistence type="inferred from homology"/>
<dbReference type="InterPro" id="IPR058163">
    <property type="entry name" value="LysR-type_TF_proteobact-type"/>
</dbReference>
<keyword evidence="9" id="KW-1185">Reference proteome</keyword>
<dbReference type="OrthoDB" id="9813056at2"/>
<dbReference type="EMBL" id="PJRQ01000044">
    <property type="protein sequence ID" value="PLR07835.1"/>
    <property type="molecule type" value="Genomic_DNA"/>
</dbReference>
<dbReference type="KEGG" id="cfh:C1707_10175"/>
<dbReference type="Pfam" id="PF00126">
    <property type="entry name" value="HTH_1"/>
    <property type="match status" value="1"/>
</dbReference>
<evidence type="ECO:0000313" key="7">
    <source>
        <dbReference type="EMBL" id="PLR07835.1"/>
    </source>
</evidence>
<keyword evidence="4" id="KW-0804">Transcription</keyword>
<dbReference type="PANTHER" id="PTHR30537">
    <property type="entry name" value="HTH-TYPE TRANSCRIPTIONAL REGULATOR"/>
    <property type="match status" value="1"/>
</dbReference>
<dbReference type="PANTHER" id="PTHR30537:SF1">
    <property type="entry name" value="HTH-TYPE TRANSCRIPTIONAL REGULATOR PGRR"/>
    <property type="match status" value="1"/>
</dbReference>
<evidence type="ECO:0000259" key="5">
    <source>
        <dbReference type="PROSITE" id="PS50931"/>
    </source>
</evidence>
<dbReference type="FunFam" id="1.10.10.10:FF:000001">
    <property type="entry name" value="LysR family transcriptional regulator"/>
    <property type="match status" value="1"/>
</dbReference>
<evidence type="ECO:0000256" key="3">
    <source>
        <dbReference type="ARBA" id="ARBA00023125"/>
    </source>
</evidence>
<sequence length="295" mass="32171">MSTRPLPDLAVFALVAERRSFRAAAQVLGVTASALSHTIRNLEARLDVRLLNRTTRSVAPTEAGERLLARLGPALADIDAALDEVAMFRDRPAGRLRINVASTAARMLLAPRLGGFMNAYPDVRVEIVCEDALADIVAGGFDCGVRLGERLQADMIAVPLGGELSQALVATPDYIARHGAPTQPEDLMTGHRCLLVRRASGQPYPWEFERKGRLVVVTPPPALLTDNGLVMLEACRAGAGLAFPFREAVADDIAQGRLVSLLEDWCEPFPGFFLYYPSRRQLSPALRAFIDWMRA</sequence>
<evidence type="ECO:0000313" key="6">
    <source>
        <dbReference type="EMBL" id="AYV46599.1"/>
    </source>
</evidence>
<dbReference type="RefSeq" id="WP_101715002.1">
    <property type="nucleotide sequence ID" value="NZ_CP026100.1"/>
</dbReference>
<dbReference type="InterPro" id="IPR036388">
    <property type="entry name" value="WH-like_DNA-bd_sf"/>
</dbReference>
<name>A0A2N5CN13_9CAUL</name>
<dbReference type="AlphaFoldDB" id="A0A2N5CN13"/>
<keyword evidence="2" id="KW-0805">Transcription regulation</keyword>
<dbReference type="CDD" id="cd08474">
    <property type="entry name" value="PBP2_CrgA_like_5"/>
    <property type="match status" value="1"/>
</dbReference>
<evidence type="ECO:0000313" key="9">
    <source>
        <dbReference type="Proteomes" id="UP000281192"/>
    </source>
</evidence>
<dbReference type="PROSITE" id="PS50931">
    <property type="entry name" value="HTH_LYSR"/>
    <property type="match status" value="1"/>
</dbReference>
<dbReference type="Pfam" id="PF03466">
    <property type="entry name" value="LysR_substrate"/>
    <property type="match status" value="1"/>
</dbReference>
<gene>
    <name evidence="6" type="ORF">C1707_10175</name>
    <name evidence="7" type="ORF">CFHF_21650</name>
</gene>
<dbReference type="Proteomes" id="UP000281192">
    <property type="component" value="Chromosome"/>
</dbReference>
<dbReference type="GO" id="GO:0043565">
    <property type="term" value="F:sequence-specific DNA binding"/>
    <property type="evidence" value="ECO:0007669"/>
    <property type="project" value="TreeGrafter"/>
</dbReference>
<dbReference type="InterPro" id="IPR005119">
    <property type="entry name" value="LysR_subst-bd"/>
</dbReference>
<evidence type="ECO:0000313" key="8">
    <source>
        <dbReference type="Proteomes" id="UP000234483"/>
    </source>
</evidence>
<dbReference type="Proteomes" id="UP000234483">
    <property type="component" value="Unassembled WGS sequence"/>
</dbReference>
<evidence type="ECO:0000256" key="4">
    <source>
        <dbReference type="ARBA" id="ARBA00023163"/>
    </source>
</evidence>
<comment type="similarity">
    <text evidence="1">Belongs to the LysR transcriptional regulatory family.</text>
</comment>
<protein>
    <submittedName>
        <fullName evidence="7">LysR family transcriptional regulator</fullName>
    </submittedName>
</protein>
<organism evidence="7 8">
    <name type="scientific">Caulobacter flavus</name>
    <dbReference type="NCBI Taxonomy" id="1679497"/>
    <lineage>
        <taxon>Bacteria</taxon>
        <taxon>Pseudomonadati</taxon>
        <taxon>Pseudomonadota</taxon>
        <taxon>Alphaproteobacteria</taxon>
        <taxon>Caulobacterales</taxon>
        <taxon>Caulobacteraceae</taxon>
        <taxon>Caulobacter</taxon>
    </lineage>
</organism>
<feature type="domain" description="HTH lysR-type" evidence="5">
    <location>
        <begin position="1"/>
        <end position="61"/>
    </location>
</feature>
<accession>A0A2N5CN13</accession>